<evidence type="ECO:0000313" key="1">
    <source>
        <dbReference type="EMBL" id="SNS96889.1"/>
    </source>
</evidence>
<dbReference type="Pfam" id="PF10652">
    <property type="entry name" value="DUF2480"/>
    <property type="match status" value="1"/>
</dbReference>
<dbReference type="AlphaFoldDB" id="A0A239ITJ7"/>
<reference evidence="1 2" key="1">
    <citation type="submission" date="2017-06" db="EMBL/GenBank/DDBJ databases">
        <authorList>
            <person name="Kim H.J."/>
            <person name="Triplett B.A."/>
        </authorList>
    </citation>
    <scope>NUCLEOTIDE SEQUENCE [LARGE SCALE GENOMIC DNA]</scope>
    <source>
        <strain evidence="1 2">DSM 19307</strain>
    </source>
</reference>
<name>A0A239ITJ7_EKHLU</name>
<evidence type="ECO:0008006" key="3">
    <source>
        <dbReference type="Google" id="ProtNLM"/>
    </source>
</evidence>
<sequence>MANYHTEKTVAVTMDEIVNRVAKSPLVSIDLEDHLDKGEYAVFDVKETLFEGLILREKDFRSYLKEKDWSVYQDKNVGLICSADAIVPTWAYMLLVTKIKEFANVVTYGNEDAIEKELIDQAIDRCIGENNLKEKKVVIKGCGNVKNVEYAYTKITEKLFPLVSSLMYGEPCSTVPIFKRKK</sequence>
<keyword evidence="2" id="KW-1185">Reference proteome</keyword>
<proteinExistence type="predicted"/>
<gene>
    <name evidence="1" type="ORF">SAMN05421640_1823</name>
</gene>
<protein>
    <recommendedName>
        <fullName evidence="3">DUF2480 family protein</fullName>
    </recommendedName>
</protein>
<dbReference type="RefSeq" id="WP_245811240.1">
    <property type="nucleotide sequence ID" value="NZ_FZPD01000003.1"/>
</dbReference>
<dbReference type="InterPro" id="IPR018914">
    <property type="entry name" value="DUF2480"/>
</dbReference>
<dbReference type="EMBL" id="FZPD01000003">
    <property type="protein sequence ID" value="SNS96889.1"/>
    <property type="molecule type" value="Genomic_DNA"/>
</dbReference>
<evidence type="ECO:0000313" key="2">
    <source>
        <dbReference type="Proteomes" id="UP000198393"/>
    </source>
</evidence>
<dbReference type="Proteomes" id="UP000198393">
    <property type="component" value="Unassembled WGS sequence"/>
</dbReference>
<organism evidence="1 2">
    <name type="scientific">Ekhidna lutea</name>
    <dbReference type="NCBI Taxonomy" id="447679"/>
    <lineage>
        <taxon>Bacteria</taxon>
        <taxon>Pseudomonadati</taxon>
        <taxon>Bacteroidota</taxon>
        <taxon>Cytophagia</taxon>
        <taxon>Cytophagales</taxon>
        <taxon>Reichenbachiellaceae</taxon>
        <taxon>Ekhidna</taxon>
    </lineage>
</organism>
<accession>A0A239ITJ7</accession>